<feature type="transmembrane region" description="Helical" evidence="1">
    <location>
        <begin position="92"/>
        <end position="109"/>
    </location>
</feature>
<keyword evidence="1" id="KW-0472">Membrane</keyword>
<keyword evidence="1" id="KW-1133">Transmembrane helix</keyword>
<organism evidence="2 3">
    <name type="scientific">Cellulomonas edaphi</name>
    <dbReference type="NCBI Taxonomy" id="3053468"/>
    <lineage>
        <taxon>Bacteria</taxon>
        <taxon>Bacillati</taxon>
        <taxon>Actinomycetota</taxon>
        <taxon>Actinomycetes</taxon>
        <taxon>Micrococcales</taxon>
        <taxon>Cellulomonadaceae</taxon>
        <taxon>Cellulomonas</taxon>
    </lineage>
</organism>
<comment type="caution">
    <text evidence="2">The sequence shown here is derived from an EMBL/GenBank/DDBJ whole genome shotgun (WGS) entry which is preliminary data.</text>
</comment>
<sequence>MAGTRKPTRNRRTPADAGHPLAQAWRWRVFGLLLPAQLVGVALWRQPVLDPLTVTASILDKALLVASTVGALAAVAMLLVHKQKWAFRLGQLAALAAAATSVSVLAAGVRPPRDAPVLVLAAAGAVGAGVGGYWLWTRQPTGARVTPSALVASTVAGALLPLLQLWSATSFVVGAQHVALSATSDVSVLAADPAGPGALDHVRVATTFSNASGVRARVIVTQTLVCWWAPGELVEYDPTTLRDEHPDRCTTWRPLEKLSWVDGDADLSDVRVVDIPADHPHVVLQVRTAYARGDRFTVDPEPTHLDALDACRDVELYRIREESRFRSVAQQDKFLMYADDDGDGGLNFHLTSAGEMSCPTTQLGLQDYYAITTSRVITETWLTAPPTPGSP</sequence>
<evidence type="ECO:0000313" key="2">
    <source>
        <dbReference type="EMBL" id="MDM7831627.1"/>
    </source>
</evidence>
<feature type="transmembrane region" description="Helical" evidence="1">
    <location>
        <begin position="58"/>
        <end position="80"/>
    </location>
</feature>
<feature type="transmembrane region" description="Helical" evidence="1">
    <location>
        <begin position="115"/>
        <end position="136"/>
    </location>
</feature>
<feature type="transmembrane region" description="Helical" evidence="1">
    <location>
        <begin position="29"/>
        <end position="46"/>
    </location>
</feature>
<name>A0ABT7S7N4_9CELL</name>
<keyword evidence="1" id="KW-0812">Transmembrane</keyword>
<dbReference type="EMBL" id="JAUCGR010000002">
    <property type="protein sequence ID" value="MDM7831627.1"/>
    <property type="molecule type" value="Genomic_DNA"/>
</dbReference>
<evidence type="ECO:0000313" key="3">
    <source>
        <dbReference type="Proteomes" id="UP001321453"/>
    </source>
</evidence>
<feature type="transmembrane region" description="Helical" evidence="1">
    <location>
        <begin position="148"/>
        <end position="166"/>
    </location>
</feature>
<reference evidence="2 3" key="1">
    <citation type="submission" date="2023-06" db="EMBL/GenBank/DDBJ databases">
        <title>Cellulomonas sp. MW9 Whole genome sequence.</title>
        <authorList>
            <person name="Park S."/>
        </authorList>
    </citation>
    <scope>NUCLEOTIDE SEQUENCE [LARGE SCALE GENOMIC DNA]</scope>
    <source>
        <strain evidence="2 3">MW9</strain>
    </source>
</reference>
<dbReference type="RefSeq" id="WP_289447006.1">
    <property type="nucleotide sequence ID" value="NZ_JAUCGR010000002.1"/>
</dbReference>
<gene>
    <name evidence="2" type="ORF">QRT05_09810</name>
</gene>
<proteinExistence type="predicted"/>
<protein>
    <submittedName>
        <fullName evidence="2">Uncharacterized protein</fullName>
    </submittedName>
</protein>
<evidence type="ECO:0000256" key="1">
    <source>
        <dbReference type="SAM" id="Phobius"/>
    </source>
</evidence>
<dbReference type="Proteomes" id="UP001321453">
    <property type="component" value="Unassembled WGS sequence"/>
</dbReference>
<accession>A0ABT7S7N4</accession>
<keyword evidence="3" id="KW-1185">Reference proteome</keyword>